<dbReference type="Proteomes" id="UP000321558">
    <property type="component" value="Unassembled WGS sequence"/>
</dbReference>
<name>A0A511ZNG1_9BACI</name>
<sequence length="110" mass="12513">MTFVKSYTNDEMLEKDVNLLKDNNISSNDIFILSHDDDRTARIVKNTEASGIDYNKKDIGQNFEKPGDELREKLRELGIADADAHEYEEDMDEGKVFLIVKNDTAKGVLS</sequence>
<dbReference type="InterPro" id="IPR025889">
    <property type="entry name" value="GSP17M-like_dom"/>
</dbReference>
<gene>
    <name evidence="2" type="primary">yflT</name>
    <name evidence="2" type="ORF">OSO01_37300</name>
</gene>
<dbReference type="EMBL" id="BJYM01000017">
    <property type="protein sequence ID" value="GEN88991.1"/>
    <property type="molecule type" value="Genomic_DNA"/>
</dbReference>
<dbReference type="Pfam" id="PF11181">
    <property type="entry name" value="YflT"/>
    <property type="match status" value="1"/>
</dbReference>
<feature type="domain" description="General stress protein 17M-like" evidence="1">
    <location>
        <begin position="3"/>
        <end position="94"/>
    </location>
</feature>
<dbReference type="RefSeq" id="WP_147211882.1">
    <property type="nucleotide sequence ID" value="NZ_BJYM01000017.1"/>
</dbReference>
<accession>A0A511ZNG1</accession>
<proteinExistence type="predicted"/>
<keyword evidence="3" id="KW-1185">Reference proteome</keyword>
<evidence type="ECO:0000259" key="1">
    <source>
        <dbReference type="Pfam" id="PF11181"/>
    </source>
</evidence>
<dbReference type="OrthoDB" id="2353304at2"/>
<comment type="caution">
    <text evidence="2">The sequence shown here is derived from an EMBL/GenBank/DDBJ whole genome shotgun (WGS) entry which is preliminary data.</text>
</comment>
<evidence type="ECO:0000313" key="3">
    <source>
        <dbReference type="Proteomes" id="UP000321558"/>
    </source>
</evidence>
<organism evidence="2 3">
    <name type="scientific">Oceanobacillus sojae</name>
    <dbReference type="NCBI Taxonomy" id="582851"/>
    <lineage>
        <taxon>Bacteria</taxon>
        <taxon>Bacillati</taxon>
        <taxon>Bacillota</taxon>
        <taxon>Bacilli</taxon>
        <taxon>Bacillales</taxon>
        <taxon>Bacillaceae</taxon>
        <taxon>Oceanobacillus</taxon>
    </lineage>
</organism>
<reference evidence="2 3" key="1">
    <citation type="submission" date="2019-07" db="EMBL/GenBank/DDBJ databases">
        <title>Whole genome shotgun sequence of Oceanobacillus sojae NBRC 105379.</title>
        <authorList>
            <person name="Hosoyama A."/>
            <person name="Uohara A."/>
            <person name="Ohji S."/>
            <person name="Ichikawa N."/>
        </authorList>
    </citation>
    <scope>NUCLEOTIDE SEQUENCE [LARGE SCALE GENOMIC DNA]</scope>
    <source>
        <strain evidence="2 3">NBRC 105379</strain>
    </source>
</reference>
<dbReference type="AlphaFoldDB" id="A0A511ZNG1"/>
<evidence type="ECO:0000313" key="2">
    <source>
        <dbReference type="EMBL" id="GEN88991.1"/>
    </source>
</evidence>
<protein>
    <submittedName>
        <fullName evidence="2">General stress protein 17M</fullName>
    </submittedName>
</protein>
<dbReference type="STRING" id="582851.GCA_900162665_01826"/>